<evidence type="ECO:0000259" key="6">
    <source>
        <dbReference type="Pfam" id="PF07732"/>
    </source>
</evidence>
<keyword evidence="3" id="KW-0560">Oxidoreductase</keyword>
<sequence>MLRRILIISLIVMAVFCTGVGGLLTWAWTSTSADSTVGKVAFGRPLPVPPLATSTVDGNKRVFDLRASKGKHDFGGETAETFGFNGDYLGPTLRATRGEQVVVNVHNGLDEVTSAHWHGMHLPANMDGGPHQPIGPGATWSPTWTINQPAATLWYHPHPHGETADHVYKGLAGMFIVDDPGTDVAALPREYGVDDVPVIVQDKAFDDDEELGSDTGMFGSGGVLGDKVVVNGALGPYFDVTTERVRLRLLNASNVRPYHFGFSDGRPFALVGTDGGLLDAPHETTGVTMVAGERIEIVVTMRPGERVVLRSTPAQLGLDWFHRRISGANDSFDIMELRAARSLRPSPAVPAKLVDTPRLDPAQARHTREFSLSGTSINGKKMDGSRIDAAVMKDSVEVWKLSALDGELHTFHVHDVQFQVLSVGGKAPPPHLRGWKDTVFLGQNKPVVVIARFADYADPATPYMFHCHVLRHEDQGMMGQFVVIEPGQVPKLSPEHADHD</sequence>
<protein>
    <submittedName>
        <fullName evidence="7">Multicopper oxidase</fullName>
    </submittedName>
</protein>
<evidence type="ECO:0000259" key="5">
    <source>
        <dbReference type="Pfam" id="PF07731"/>
    </source>
</evidence>
<organism evidence="7 8">
    <name type="scientific">Virgisporangium aurantiacum</name>
    <dbReference type="NCBI Taxonomy" id="175570"/>
    <lineage>
        <taxon>Bacteria</taxon>
        <taxon>Bacillati</taxon>
        <taxon>Actinomycetota</taxon>
        <taxon>Actinomycetes</taxon>
        <taxon>Micromonosporales</taxon>
        <taxon>Micromonosporaceae</taxon>
        <taxon>Virgisporangium</taxon>
    </lineage>
</organism>
<dbReference type="GO" id="GO:0005507">
    <property type="term" value="F:copper ion binding"/>
    <property type="evidence" value="ECO:0007669"/>
    <property type="project" value="InterPro"/>
</dbReference>
<dbReference type="EMBL" id="BOPG01000003">
    <property type="protein sequence ID" value="GIJ52762.1"/>
    <property type="molecule type" value="Genomic_DNA"/>
</dbReference>
<evidence type="ECO:0000256" key="3">
    <source>
        <dbReference type="ARBA" id="ARBA00023002"/>
    </source>
</evidence>
<dbReference type="Gene3D" id="2.60.40.420">
    <property type="entry name" value="Cupredoxins - blue copper proteins"/>
    <property type="match status" value="3"/>
</dbReference>
<comment type="similarity">
    <text evidence="1">Belongs to the multicopper oxidase family.</text>
</comment>
<name>A0A8J3YY93_9ACTN</name>
<evidence type="ECO:0000313" key="8">
    <source>
        <dbReference type="Proteomes" id="UP000612585"/>
    </source>
</evidence>
<dbReference type="Pfam" id="PF07731">
    <property type="entry name" value="Cu-oxidase_2"/>
    <property type="match status" value="1"/>
</dbReference>
<keyword evidence="2" id="KW-0479">Metal-binding</keyword>
<dbReference type="RefSeq" id="WP_239151207.1">
    <property type="nucleotide sequence ID" value="NZ_BOPG01000003.1"/>
</dbReference>
<keyword evidence="8" id="KW-1185">Reference proteome</keyword>
<keyword evidence="4" id="KW-0472">Membrane</keyword>
<evidence type="ECO:0000256" key="4">
    <source>
        <dbReference type="SAM" id="Phobius"/>
    </source>
</evidence>
<proteinExistence type="inferred from homology"/>
<keyword evidence="4" id="KW-1133">Transmembrane helix</keyword>
<accession>A0A8J3YY93</accession>
<feature type="transmembrane region" description="Helical" evidence="4">
    <location>
        <begin position="7"/>
        <end position="28"/>
    </location>
</feature>
<evidence type="ECO:0000256" key="2">
    <source>
        <dbReference type="ARBA" id="ARBA00022723"/>
    </source>
</evidence>
<evidence type="ECO:0000256" key="1">
    <source>
        <dbReference type="ARBA" id="ARBA00010609"/>
    </source>
</evidence>
<dbReference type="InterPro" id="IPR011707">
    <property type="entry name" value="Cu-oxidase-like_N"/>
</dbReference>
<dbReference type="PANTHER" id="PTHR48267">
    <property type="entry name" value="CUPREDOXIN SUPERFAMILY PROTEIN"/>
    <property type="match status" value="1"/>
</dbReference>
<dbReference type="CDD" id="cd04232">
    <property type="entry name" value="CuRO_1_CueO_FtsP"/>
    <property type="match status" value="1"/>
</dbReference>
<feature type="domain" description="Plastocyanin-like" evidence="6">
    <location>
        <begin position="71"/>
        <end position="180"/>
    </location>
</feature>
<dbReference type="SUPFAM" id="SSF49503">
    <property type="entry name" value="Cupredoxins"/>
    <property type="match status" value="3"/>
</dbReference>
<gene>
    <name evidence="7" type="ORF">Vau01_002780</name>
</gene>
<dbReference type="CDD" id="cd13867">
    <property type="entry name" value="CuRO_2_CueO_FtsP"/>
    <property type="match status" value="1"/>
</dbReference>
<keyword evidence="4" id="KW-0812">Transmembrane</keyword>
<dbReference type="PROSITE" id="PS00080">
    <property type="entry name" value="MULTICOPPER_OXIDASE2"/>
    <property type="match status" value="1"/>
</dbReference>
<dbReference type="CDD" id="cd13890">
    <property type="entry name" value="CuRO_3_CueO_FtsP"/>
    <property type="match status" value="1"/>
</dbReference>
<comment type="caution">
    <text evidence="7">The sequence shown here is derived from an EMBL/GenBank/DDBJ whole genome shotgun (WGS) entry which is preliminary data.</text>
</comment>
<reference evidence="7" key="1">
    <citation type="submission" date="2021-01" db="EMBL/GenBank/DDBJ databases">
        <title>Whole genome shotgun sequence of Virgisporangium aurantiacum NBRC 16421.</title>
        <authorList>
            <person name="Komaki H."/>
            <person name="Tamura T."/>
        </authorList>
    </citation>
    <scope>NUCLEOTIDE SEQUENCE</scope>
    <source>
        <strain evidence="7">NBRC 16421</strain>
    </source>
</reference>
<dbReference type="PANTHER" id="PTHR48267:SF1">
    <property type="entry name" value="BILIRUBIN OXIDASE"/>
    <property type="match status" value="1"/>
</dbReference>
<dbReference type="InterPro" id="IPR011706">
    <property type="entry name" value="Cu-oxidase_C"/>
</dbReference>
<dbReference type="InterPro" id="IPR008972">
    <property type="entry name" value="Cupredoxin"/>
</dbReference>
<dbReference type="Pfam" id="PF07732">
    <property type="entry name" value="Cu-oxidase_3"/>
    <property type="match status" value="1"/>
</dbReference>
<dbReference type="Proteomes" id="UP000612585">
    <property type="component" value="Unassembled WGS sequence"/>
</dbReference>
<feature type="domain" description="Plastocyanin-like" evidence="5">
    <location>
        <begin position="368"/>
        <end position="484"/>
    </location>
</feature>
<dbReference type="InterPro" id="IPR002355">
    <property type="entry name" value="Cu_oxidase_Cu_BS"/>
</dbReference>
<evidence type="ECO:0000313" key="7">
    <source>
        <dbReference type="EMBL" id="GIJ52762.1"/>
    </source>
</evidence>
<dbReference type="GO" id="GO:0016491">
    <property type="term" value="F:oxidoreductase activity"/>
    <property type="evidence" value="ECO:0007669"/>
    <property type="project" value="UniProtKB-KW"/>
</dbReference>
<dbReference type="AlphaFoldDB" id="A0A8J3YY93"/>
<dbReference type="InterPro" id="IPR045087">
    <property type="entry name" value="Cu-oxidase_fam"/>
</dbReference>